<name>A0A1M6N2P8_9FIRM</name>
<proteinExistence type="inferred from homology"/>
<dbReference type="PANTHER" id="PTHR33695:SF1">
    <property type="entry name" value="LIPOPROTEIN SIGNAL PEPTIDASE"/>
    <property type="match status" value="1"/>
</dbReference>
<dbReference type="UniPathway" id="UPA00665"/>
<dbReference type="PROSITE" id="PS00855">
    <property type="entry name" value="SPASE_II"/>
    <property type="match status" value="1"/>
</dbReference>
<keyword evidence="5 9" id="KW-0064">Aspartyl protease</keyword>
<accession>A0A1M6N2P8</accession>
<comment type="catalytic activity">
    <reaction evidence="9 10">
        <text>Release of signal peptides from bacterial membrane prolipoproteins. Hydrolyzes -Xaa-Yaa-Zaa-|-(S,diacylglyceryl)Cys-, in which Xaa is hydrophobic (preferably Leu), and Yaa (Ala or Ser) and Zaa (Gly or Ala) have small, neutral side chains.</text>
        <dbReference type="EC" id="3.4.23.36"/>
    </reaction>
</comment>
<keyword evidence="6 9" id="KW-0378">Hydrolase</keyword>
<keyword evidence="4 9" id="KW-0812">Transmembrane</keyword>
<dbReference type="PANTHER" id="PTHR33695">
    <property type="entry name" value="LIPOPROTEIN SIGNAL PEPTIDASE"/>
    <property type="match status" value="1"/>
</dbReference>
<feature type="transmembrane region" description="Helical" evidence="9">
    <location>
        <begin position="7"/>
        <end position="24"/>
    </location>
</feature>
<feature type="transmembrane region" description="Helical" evidence="9">
    <location>
        <begin position="98"/>
        <end position="114"/>
    </location>
</feature>
<feature type="active site" evidence="9">
    <location>
        <position position="124"/>
    </location>
</feature>
<comment type="subcellular location">
    <subcellularLocation>
        <location evidence="9">Cell membrane</location>
        <topology evidence="9">Multi-pass membrane protein</topology>
    </subcellularLocation>
</comment>
<dbReference type="AlphaFoldDB" id="A0A1M6N2P8"/>
<dbReference type="InterPro" id="IPR001872">
    <property type="entry name" value="Peptidase_A8"/>
</dbReference>
<keyword evidence="7 9" id="KW-1133">Transmembrane helix</keyword>
<feature type="transmembrane region" description="Helical" evidence="9">
    <location>
        <begin position="134"/>
        <end position="158"/>
    </location>
</feature>
<comment type="similarity">
    <text evidence="1 9 11">Belongs to the peptidase A8 family.</text>
</comment>
<evidence type="ECO:0000313" key="12">
    <source>
        <dbReference type="EMBL" id="SHJ89991.1"/>
    </source>
</evidence>
<dbReference type="PRINTS" id="PR00781">
    <property type="entry name" value="LIPOSIGPTASE"/>
</dbReference>
<dbReference type="HAMAP" id="MF_00161">
    <property type="entry name" value="LspA"/>
    <property type="match status" value="1"/>
</dbReference>
<evidence type="ECO:0000256" key="1">
    <source>
        <dbReference type="ARBA" id="ARBA00006139"/>
    </source>
</evidence>
<organism evidence="12 13">
    <name type="scientific">Hespellia stercorisuis DSM 15480</name>
    <dbReference type="NCBI Taxonomy" id="1121950"/>
    <lineage>
        <taxon>Bacteria</taxon>
        <taxon>Bacillati</taxon>
        <taxon>Bacillota</taxon>
        <taxon>Clostridia</taxon>
        <taxon>Lachnospirales</taxon>
        <taxon>Lachnospiraceae</taxon>
        <taxon>Hespellia</taxon>
    </lineage>
</organism>
<gene>
    <name evidence="9" type="primary">lspA</name>
    <name evidence="12" type="ORF">SAMN02745243_01687</name>
</gene>
<evidence type="ECO:0000256" key="7">
    <source>
        <dbReference type="ARBA" id="ARBA00022989"/>
    </source>
</evidence>
<dbReference type="GO" id="GO:0005886">
    <property type="term" value="C:plasma membrane"/>
    <property type="evidence" value="ECO:0007669"/>
    <property type="project" value="UniProtKB-SubCell"/>
</dbReference>
<evidence type="ECO:0000256" key="10">
    <source>
        <dbReference type="RuleBase" id="RU000594"/>
    </source>
</evidence>
<keyword evidence="13" id="KW-1185">Reference proteome</keyword>
<dbReference type="NCBIfam" id="TIGR00077">
    <property type="entry name" value="lspA"/>
    <property type="match status" value="1"/>
</dbReference>
<sequence length="167" mass="19467">MEKKTSIFTKYFTIIFSVAVLVGFDQFTKYLAVEHLRNQNPLVLIKGVFELLYLENRGAAFGMFQNKQIIFVIGAIIILIAGLYFWQKMPWSQKYLPLRIVCVLICAGAIGNLIDRLSRNYVVDFFYFKLIDFPVFNVADIYVTVACFLFIILLFFFYKEEDLSFKG</sequence>
<protein>
    <recommendedName>
        <fullName evidence="9">Lipoprotein signal peptidase</fullName>
        <ecNumber evidence="9">3.4.23.36</ecNumber>
    </recommendedName>
    <alternativeName>
        <fullName evidence="9">Prolipoprotein signal peptidase</fullName>
    </alternativeName>
    <alternativeName>
        <fullName evidence="9">Signal peptidase II</fullName>
        <shortName evidence="9">SPase II</shortName>
    </alternativeName>
</protein>
<keyword evidence="8 9" id="KW-0472">Membrane</keyword>
<keyword evidence="3 9" id="KW-0645">Protease</keyword>
<dbReference type="RefSeq" id="WP_073108422.1">
    <property type="nucleotide sequence ID" value="NZ_FQZY01000021.1"/>
</dbReference>
<dbReference type="OrthoDB" id="9810259at2"/>
<evidence type="ECO:0000256" key="9">
    <source>
        <dbReference type="HAMAP-Rule" id="MF_00161"/>
    </source>
</evidence>
<comment type="function">
    <text evidence="9 10">This protein specifically catalyzes the removal of signal peptides from prolipoproteins.</text>
</comment>
<feature type="transmembrane region" description="Helical" evidence="9">
    <location>
        <begin position="69"/>
        <end position="86"/>
    </location>
</feature>
<evidence type="ECO:0000256" key="2">
    <source>
        <dbReference type="ARBA" id="ARBA00022475"/>
    </source>
</evidence>
<dbReference type="Pfam" id="PF01252">
    <property type="entry name" value="Peptidase_A8"/>
    <property type="match status" value="1"/>
</dbReference>
<evidence type="ECO:0000313" key="13">
    <source>
        <dbReference type="Proteomes" id="UP000184301"/>
    </source>
</evidence>
<evidence type="ECO:0000256" key="4">
    <source>
        <dbReference type="ARBA" id="ARBA00022692"/>
    </source>
</evidence>
<dbReference type="EMBL" id="FQZY01000021">
    <property type="protein sequence ID" value="SHJ89991.1"/>
    <property type="molecule type" value="Genomic_DNA"/>
</dbReference>
<evidence type="ECO:0000256" key="3">
    <source>
        <dbReference type="ARBA" id="ARBA00022670"/>
    </source>
</evidence>
<evidence type="ECO:0000256" key="5">
    <source>
        <dbReference type="ARBA" id="ARBA00022750"/>
    </source>
</evidence>
<keyword evidence="2 9" id="KW-1003">Cell membrane</keyword>
<dbReference type="STRING" id="1121950.SAMN02745243_01687"/>
<feature type="active site" evidence="9">
    <location>
        <position position="140"/>
    </location>
</feature>
<comment type="pathway">
    <text evidence="9">Protein modification; lipoprotein biosynthesis (signal peptide cleavage).</text>
</comment>
<reference evidence="12 13" key="1">
    <citation type="submission" date="2016-11" db="EMBL/GenBank/DDBJ databases">
        <authorList>
            <person name="Jaros S."/>
            <person name="Januszkiewicz K."/>
            <person name="Wedrychowicz H."/>
        </authorList>
    </citation>
    <scope>NUCLEOTIDE SEQUENCE [LARGE SCALE GENOMIC DNA]</scope>
    <source>
        <strain evidence="12 13">DSM 15480</strain>
    </source>
</reference>
<dbReference type="Proteomes" id="UP000184301">
    <property type="component" value="Unassembled WGS sequence"/>
</dbReference>
<evidence type="ECO:0000256" key="6">
    <source>
        <dbReference type="ARBA" id="ARBA00022801"/>
    </source>
</evidence>
<evidence type="ECO:0000256" key="11">
    <source>
        <dbReference type="RuleBase" id="RU004181"/>
    </source>
</evidence>
<dbReference type="GO" id="GO:0006508">
    <property type="term" value="P:proteolysis"/>
    <property type="evidence" value="ECO:0007669"/>
    <property type="project" value="UniProtKB-KW"/>
</dbReference>
<dbReference type="GO" id="GO:0004190">
    <property type="term" value="F:aspartic-type endopeptidase activity"/>
    <property type="evidence" value="ECO:0007669"/>
    <property type="project" value="UniProtKB-UniRule"/>
</dbReference>
<dbReference type="EC" id="3.4.23.36" evidence="9"/>
<evidence type="ECO:0000256" key="8">
    <source>
        <dbReference type="ARBA" id="ARBA00023136"/>
    </source>
</evidence>